<sequence>MFLTTNSFHILPYTNYYYFITPFYLSCKKVPKSQTCFIFHLWSFNMVKNRAENFSSLFSLQNHNLFCVKFAASIFLVGLAFRIVFWDSFSFSSFVEIEKPSSSPPPPQTETKTESSVFSSPIEAPKFDEFQVNNKTQTSLNVAEKCDLFVGDWVSDLSYPMYTNESCHVIEPHQNCMKNGRPDLGYLYWRWTPKECELPKFNPKKFLNLMRNKAMSFIGDSISRNHVQSLLCILSQVEPAVEIYHDKEYRSKIWKFPSHNFTLSVIWTPFLIKAAIYEDMNGVSSSMVQLHLDTLDQLWTKQFNTFDYVVIGGGKWFLKSSIYHENNKVSGCHYCPGKNLTDLGFDYAYRKALQLVFNFFTSSSHNATVLFRTTTPDHFENGEWFSGGYCNRTIPFKEGEIDMIDVDSIMRGIEVDEFEKAITSLGSEKRVKLKLLDTTFLSLLRPDGHPGPYRQFQPFAKDKNAKVQNDCLHWCLPGPIDSWNDIVMEMLVNG</sequence>
<accession>A0ACB0L285</accession>
<reference evidence="1" key="1">
    <citation type="submission" date="2023-10" db="EMBL/GenBank/DDBJ databases">
        <authorList>
            <person name="Rodriguez Cubillos JULIANA M."/>
            <person name="De Vega J."/>
        </authorList>
    </citation>
    <scope>NUCLEOTIDE SEQUENCE</scope>
</reference>
<evidence type="ECO:0000313" key="2">
    <source>
        <dbReference type="Proteomes" id="UP001177021"/>
    </source>
</evidence>
<gene>
    <name evidence="1" type="ORF">MILVUS5_LOCUS28478</name>
</gene>
<evidence type="ECO:0000313" key="1">
    <source>
        <dbReference type="EMBL" id="CAJ2662960.1"/>
    </source>
</evidence>
<name>A0ACB0L285_TRIPR</name>
<dbReference type="Proteomes" id="UP001177021">
    <property type="component" value="Unassembled WGS sequence"/>
</dbReference>
<organism evidence="1 2">
    <name type="scientific">Trifolium pratense</name>
    <name type="common">Red clover</name>
    <dbReference type="NCBI Taxonomy" id="57577"/>
    <lineage>
        <taxon>Eukaryota</taxon>
        <taxon>Viridiplantae</taxon>
        <taxon>Streptophyta</taxon>
        <taxon>Embryophyta</taxon>
        <taxon>Tracheophyta</taxon>
        <taxon>Spermatophyta</taxon>
        <taxon>Magnoliopsida</taxon>
        <taxon>eudicotyledons</taxon>
        <taxon>Gunneridae</taxon>
        <taxon>Pentapetalae</taxon>
        <taxon>rosids</taxon>
        <taxon>fabids</taxon>
        <taxon>Fabales</taxon>
        <taxon>Fabaceae</taxon>
        <taxon>Papilionoideae</taxon>
        <taxon>50 kb inversion clade</taxon>
        <taxon>NPAAA clade</taxon>
        <taxon>Hologalegina</taxon>
        <taxon>IRL clade</taxon>
        <taxon>Trifolieae</taxon>
        <taxon>Trifolium</taxon>
    </lineage>
</organism>
<keyword evidence="2" id="KW-1185">Reference proteome</keyword>
<protein>
    <submittedName>
        <fullName evidence="1">Uncharacterized protein</fullName>
    </submittedName>
</protein>
<dbReference type="EMBL" id="CASHSV030000409">
    <property type="protein sequence ID" value="CAJ2662960.1"/>
    <property type="molecule type" value="Genomic_DNA"/>
</dbReference>
<comment type="caution">
    <text evidence="1">The sequence shown here is derived from an EMBL/GenBank/DDBJ whole genome shotgun (WGS) entry which is preliminary data.</text>
</comment>
<proteinExistence type="predicted"/>